<comment type="caution">
    <text evidence="4">The sequence shown here is derived from an EMBL/GenBank/DDBJ whole genome shotgun (WGS) entry which is preliminary data.</text>
</comment>
<dbReference type="PRINTS" id="PR00081">
    <property type="entry name" value="GDHRDH"/>
</dbReference>
<dbReference type="Pfam" id="PF00106">
    <property type="entry name" value="adh_short"/>
    <property type="match status" value="1"/>
</dbReference>
<dbReference type="InterPro" id="IPR036291">
    <property type="entry name" value="NAD(P)-bd_dom_sf"/>
</dbReference>
<keyword evidence="5" id="KW-1185">Reference proteome</keyword>
<dbReference type="PANTHER" id="PTHR43391:SF26">
    <property type="entry name" value="BLL7251 PROTEIN"/>
    <property type="match status" value="1"/>
</dbReference>
<dbReference type="RefSeq" id="WP_345415350.1">
    <property type="nucleotide sequence ID" value="NZ_BAABGT010000028.1"/>
</dbReference>
<name>A0ABP8RQV7_9PSEU</name>
<proteinExistence type="inferred from homology"/>
<dbReference type="EMBL" id="BAABGT010000028">
    <property type="protein sequence ID" value="GAA4543909.1"/>
    <property type="molecule type" value="Genomic_DNA"/>
</dbReference>
<protein>
    <submittedName>
        <fullName evidence="4">SDR family NAD(P)-dependent oxidoreductase</fullName>
    </submittedName>
</protein>
<evidence type="ECO:0000313" key="5">
    <source>
        <dbReference type="Proteomes" id="UP001501598"/>
    </source>
</evidence>
<evidence type="ECO:0000256" key="2">
    <source>
        <dbReference type="ARBA" id="ARBA00023002"/>
    </source>
</evidence>
<keyword evidence="2" id="KW-0560">Oxidoreductase</keyword>
<comment type="similarity">
    <text evidence="1 3">Belongs to the short-chain dehydrogenases/reductases (SDR) family.</text>
</comment>
<dbReference type="PANTHER" id="PTHR43391">
    <property type="entry name" value="RETINOL DEHYDROGENASE-RELATED"/>
    <property type="match status" value="1"/>
</dbReference>
<dbReference type="SUPFAM" id="SSF51735">
    <property type="entry name" value="NAD(P)-binding Rossmann-fold domains"/>
    <property type="match status" value="1"/>
</dbReference>
<reference evidence="5" key="1">
    <citation type="journal article" date="2019" name="Int. J. Syst. Evol. Microbiol.">
        <title>The Global Catalogue of Microorganisms (GCM) 10K type strain sequencing project: providing services to taxonomists for standard genome sequencing and annotation.</title>
        <authorList>
            <consortium name="The Broad Institute Genomics Platform"/>
            <consortium name="The Broad Institute Genome Sequencing Center for Infectious Disease"/>
            <person name="Wu L."/>
            <person name="Ma J."/>
        </authorList>
    </citation>
    <scope>NUCLEOTIDE SEQUENCE [LARGE SCALE GENOMIC DNA]</scope>
    <source>
        <strain evidence="5">JCM 17906</strain>
    </source>
</reference>
<dbReference type="Gene3D" id="3.40.50.720">
    <property type="entry name" value="NAD(P)-binding Rossmann-like Domain"/>
    <property type="match status" value="1"/>
</dbReference>
<accession>A0ABP8RQV7</accession>
<evidence type="ECO:0000256" key="3">
    <source>
        <dbReference type="RuleBase" id="RU000363"/>
    </source>
</evidence>
<dbReference type="InterPro" id="IPR002347">
    <property type="entry name" value="SDR_fam"/>
</dbReference>
<sequence length="279" mass="29904">MKSLRDKVAVVTGAASGVGLGLAERFAAEGMKVVLADVEEIPLKAAVERLRAGGAEVLGVRTDVRHESEMQALADATLDAFGGVHLLCNNAGVETGGTFAEIPAESWRWVLDVNLWGVLHGCRIFLPLLRRQVEAHIVNTGSGASFSASLPTFAPYITSKFAVLGLSESLDMELRAAGDPVRVSFLAPIARTRMSESERNRPAGVPSTEQDAARTRILDTIRAVSDQVGLDPADVAGLVVDAVREERFFVVVQPEDSVRALRERIAWLEGGPAAEQLRL</sequence>
<dbReference type="Proteomes" id="UP001501598">
    <property type="component" value="Unassembled WGS sequence"/>
</dbReference>
<evidence type="ECO:0000256" key="1">
    <source>
        <dbReference type="ARBA" id="ARBA00006484"/>
    </source>
</evidence>
<organism evidence="4 5">
    <name type="scientific">Pseudonocardia xishanensis</name>
    <dbReference type="NCBI Taxonomy" id="630995"/>
    <lineage>
        <taxon>Bacteria</taxon>
        <taxon>Bacillati</taxon>
        <taxon>Actinomycetota</taxon>
        <taxon>Actinomycetes</taxon>
        <taxon>Pseudonocardiales</taxon>
        <taxon>Pseudonocardiaceae</taxon>
        <taxon>Pseudonocardia</taxon>
    </lineage>
</organism>
<gene>
    <name evidence="4" type="ORF">GCM10023175_21270</name>
</gene>
<dbReference type="PRINTS" id="PR00080">
    <property type="entry name" value="SDRFAMILY"/>
</dbReference>
<dbReference type="CDD" id="cd05233">
    <property type="entry name" value="SDR_c"/>
    <property type="match status" value="1"/>
</dbReference>
<evidence type="ECO:0000313" key="4">
    <source>
        <dbReference type="EMBL" id="GAA4543909.1"/>
    </source>
</evidence>